<dbReference type="GO" id="GO:0010508">
    <property type="term" value="P:positive regulation of autophagy"/>
    <property type="evidence" value="ECO:0007669"/>
    <property type="project" value="TreeGrafter"/>
</dbReference>
<reference evidence="2" key="1">
    <citation type="submission" date="2020-08" db="EMBL/GenBank/DDBJ databases">
        <title>Multicomponent nature underlies the extraordinary mechanical properties of spider dragline silk.</title>
        <authorList>
            <person name="Kono N."/>
            <person name="Nakamura H."/>
            <person name="Mori M."/>
            <person name="Yoshida Y."/>
            <person name="Ohtoshi R."/>
            <person name="Malay A.D."/>
            <person name="Moran D.A.P."/>
            <person name="Tomita M."/>
            <person name="Numata K."/>
            <person name="Arakawa K."/>
        </authorList>
    </citation>
    <scope>NUCLEOTIDE SEQUENCE</scope>
</reference>
<evidence type="ECO:0000313" key="2">
    <source>
        <dbReference type="EMBL" id="GFY58792.1"/>
    </source>
</evidence>
<dbReference type="Pfam" id="PF06218">
    <property type="entry name" value="NPR2"/>
    <property type="match status" value="3"/>
</dbReference>
<dbReference type="GO" id="GO:0005774">
    <property type="term" value="C:vacuolar membrane"/>
    <property type="evidence" value="ECO:0007669"/>
    <property type="project" value="TreeGrafter"/>
</dbReference>
<evidence type="ECO:0000313" key="3">
    <source>
        <dbReference type="Proteomes" id="UP000886998"/>
    </source>
</evidence>
<comment type="similarity">
    <text evidence="1">Belongs to the NPR2 family.</text>
</comment>
<dbReference type="GO" id="GO:1904262">
    <property type="term" value="P:negative regulation of TORC1 signaling"/>
    <property type="evidence" value="ECO:0007669"/>
    <property type="project" value="TreeGrafter"/>
</dbReference>
<comment type="caution">
    <text evidence="2">The sequence shown here is derived from an EMBL/GenBank/DDBJ whole genome shotgun (WGS) entry which is preliminary data.</text>
</comment>
<sequence>MSRAKAKIEESPIKCIFYSEFHHTTGPKITFQVPNDYVSKELFDSYVCYIIPKEELQRKLITVNARKGKIIGYPIHIENTKYPRNRLIFNLCFVCDPSKRTMQYEPIVRKLANYLVKLEVSYLSKNARKGKIIGYPIHIENTKYPRNRLIFNLCFVCDPSKRTMQYEPIVRKLANYLVKLELEDEFLFKEHTKAQLPSIMDKIRDELNRSGKCSISINASNTLFLNVIRVYPMPPQVMDQDVPIFTKRKFPVLPTDWDITMQQILPYIDGFRHVAKIAVEAGVEIHLVKAFIQNMVYYGVVTLIPIFMYSNVYIPTPKLNELDANLEFQEECTKYVARQGCHRPFFRSIFMLYCQLTPQTNVKTLCLRNNPRASGIDERKLIQFGLMKGIIRQLQKYPIHLALDPNSKPRSVFKYFTGKYSFEEICCKTGLSYQELDERIEKEQHVVVCWK</sequence>
<dbReference type="InterPro" id="IPR009348">
    <property type="entry name" value="NPR2-like"/>
</dbReference>
<dbReference type="PANTHER" id="PTHR12991:SF10">
    <property type="entry name" value="GATOR COMPLEX PROTEIN NPRL2"/>
    <property type="match status" value="1"/>
</dbReference>
<name>A0A8X6XRD1_9ARAC</name>
<evidence type="ECO:0000256" key="1">
    <source>
        <dbReference type="ARBA" id="ARBA00008433"/>
    </source>
</evidence>
<dbReference type="GO" id="GO:0034198">
    <property type="term" value="P:cellular response to amino acid starvation"/>
    <property type="evidence" value="ECO:0007669"/>
    <property type="project" value="TreeGrafter"/>
</dbReference>
<dbReference type="Proteomes" id="UP000886998">
    <property type="component" value="Unassembled WGS sequence"/>
</dbReference>
<dbReference type="OrthoDB" id="338854at2759"/>
<dbReference type="AlphaFoldDB" id="A0A8X6XRD1"/>
<dbReference type="PANTHER" id="PTHR12991">
    <property type="entry name" value="NITROGEN PERMEASE REGULATOR 2/TUMOR SUPPRESSOR CANDIDATE 4"/>
    <property type="match status" value="1"/>
</dbReference>
<accession>A0A8X6XRD1</accession>
<organism evidence="2 3">
    <name type="scientific">Trichonephila inaurata madagascariensis</name>
    <dbReference type="NCBI Taxonomy" id="2747483"/>
    <lineage>
        <taxon>Eukaryota</taxon>
        <taxon>Metazoa</taxon>
        <taxon>Ecdysozoa</taxon>
        <taxon>Arthropoda</taxon>
        <taxon>Chelicerata</taxon>
        <taxon>Arachnida</taxon>
        <taxon>Araneae</taxon>
        <taxon>Araneomorphae</taxon>
        <taxon>Entelegynae</taxon>
        <taxon>Araneoidea</taxon>
        <taxon>Nephilidae</taxon>
        <taxon>Trichonephila</taxon>
        <taxon>Trichonephila inaurata</taxon>
    </lineage>
</organism>
<dbReference type="GO" id="GO:1990130">
    <property type="term" value="C:GATOR1 complex"/>
    <property type="evidence" value="ECO:0007669"/>
    <property type="project" value="TreeGrafter"/>
</dbReference>
<dbReference type="GO" id="GO:0005096">
    <property type="term" value="F:GTPase activator activity"/>
    <property type="evidence" value="ECO:0007669"/>
    <property type="project" value="TreeGrafter"/>
</dbReference>
<proteinExistence type="inferred from homology"/>
<gene>
    <name evidence="2" type="primary">NPRL2</name>
    <name evidence="2" type="ORF">TNIN_347673</name>
</gene>
<dbReference type="EMBL" id="BMAV01012245">
    <property type="protein sequence ID" value="GFY58792.1"/>
    <property type="molecule type" value="Genomic_DNA"/>
</dbReference>
<protein>
    <submittedName>
        <fullName evidence="2">GATOR complex protein NPRL2</fullName>
    </submittedName>
</protein>
<keyword evidence="3" id="KW-1185">Reference proteome</keyword>